<evidence type="ECO:0000256" key="4">
    <source>
        <dbReference type="ARBA" id="ARBA00022490"/>
    </source>
</evidence>
<evidence type="ECO:0000313" key="12">
    <source>
        <dbReference type="Proteomes" id="UP000001312"/>
    </source>
</evidence>
<evidence type="ECO:0000259" key="10">
    <source>
        <dbReference type="Pfam" id="PF00557"/>
    </source>
</evidence>
<evidence type="ECO:0000256" key="2">
    <source>
        <dbReference type="ARBA" id="ARBA00001954"/>
    </source>
</evidence>
<dbReference type="InterPro" id="IPR018349">
    <property type="entry name" value="Pept_M24A_MAP2_BS"/>
</dbReference>
<feature type="binding site" evidence="8">
    <location>
        <position position="375"/>
    </location>
    <ligand>
        <name>a divalent metal cation</name>
        <dbReference type="ChEBI" id="CHEBI:60240"/>
        <label>1</label>
    </ligand>
</feature>
<evidence type="ECO:0000256" key="8">
    <source>
        <dbReference type="HAMAP-Rule" id="MF_03175"/>
    </source>
</evidence>
<feature type="compositionally biased region" description="Polar residues" evidence="9">
    <location>
        <begin position="35"/>
        <end position="45"/>
    </location>
</feature>
<organism evidence="11 12">
    <name type="scientific">Sclerotinia sclerotiorum (strain ATCC 18683 / 1980 / Ss-1)</name>
    <name type="common">White mold</name>
    <name type="synonym">Whetzelinia sclerotiorum</name>
    <dbReference type="NCBI Taxonomy" id="665079"/>
    <lineage>
        <taxon>Eukaryota</taxon>
        <taxon>Fungi</taxon>
        <taxon>Dikarya</taxon>
        <taxon>Ascomycota</taxon>
        <taxon>Pezizomycotina</taxon>
        <taxon>Leotiomycetes</taxon>
        <taxon>Helotiales</taxon>
        <taxon>Sclerotiniaceae</taxon>
        <taxon>Sclerotinia</taxon>
    </lineage>
</organism>
<dbReference type="GO" id="GO:0046872">
    <property type="term" value="F:metal ion binding"/>
    <property type="evidence" value="ECO:0007669"/>
    <property type="project" value="UniProtKB-UniRule"/>
</dbReference>
<dbReference type="InterPro" id="IPR001714">
    <property type="entry name" value="Pept_M24_MAP"/>
</dbReference>
<dbReference type="Pfam" id="PF00557">
    <property type="entry name" value="Peptidase_M24"/>
    <property type="match status" value="1"/>
</dbReference>
<dbReference type="GO" id="GO:0006508">
    <property type="term" value="P:proteolysis"/>
    <property type="evidence" value="ECO:0007669"/>
    <property type="project" value="UniProtKB-KW"/>
</dbReference>
<dbReference type="GO" id="GO:0005737">
    <property type="term" value="C:cytoplasm"/>
    <property type="evidence" value="ECO:0000318"/>
    <property type="project" value="GO_Central"/>
</dbReference>
<feature type="binding site" evidence="8">
    <location>
        <position position="309"/>
    </location>
    <ligand>
        <name>substrate</name>
    </ligand>
</feature>
<keyword evidence="6 8" id="KW-0479">Metal-binding</keyword>
<dbReference type="GeneID" id="5481746"/>
<feature type="compositionally biased region" description="Basic residues" evidence="9">
    <location>
        <begin position="65"/>
        <end position="75"/>
    </location>
</feature>
<dbReference type="EMBL" id="CH476644">
    <property type="protein sequence ID" value="EDN98327.1"/>
    <property type="molecule type" value="Genomic_DNA"/>
</dbReference>
<dbReference type="PROSITE" id="PS01202">
    <property type="entry name" value="MAP_2"/>
    <property type="match status" value="1"/>
</dbReference>
<feature type="binding site" evidence="8">
    <location>
        <position position="334"/>
    </location>
    <ligand>
        <name>a divalent metal cation</name>
        <dbReference type="ChEBI" id="CHEBI:60240"/>
        <label>2</label>
        <note>catalytic</note>
    </ligand>
</feature>
<dbReference type="SUPFAM" id="SSF55920">
    <property type="entry name" value="Creatinase/aminopeptidase"/>
    <property type="match status" value="1"/>
</dbReference>
<comment type="catalytic activity">
    <reaction evidence="1 8">
        <text>Release of N-terminal amino acids, preferentially methionine, from peptides and arylamides.</text>
        <dbReference type="EC" id="3.4.11.18"/>
    </reaction>
</comment>
<dbReference type="Proteomes" id="UP000001312">
    <property type="component" value="Unassembled WGS sequence"/>
</dbReference>
<dbReference type="PANTHER" id="PTHR45777:SF1">
    <property type="entry name" value="METHIONINE AMINOPEPTIDASE 2-2"/>
    <property type="match status" value="1"/>
</dbReference>
<sequence>MTHGIFTRYLSMGSKTSDEYQQTPNASDSIELKPANQNSKPSPKASTLADLDRGIIGDDDDERPRKRKKPKKKKKSAELGQSTPPRVLVSSLFPFGFLEGELLPYENTSRVKDEESRFNSRLWDEGFLDDYREAAEIHRQVRQYARKELIKPGASLLSIADGIEDGIRALSGHQGLETGDSLKASMGFPTGLCLNNIAAHWTPNPGGKDVILQNSDVLKVDFGVQINGRIVDSAFTITFDHTYDNLLTAVKEATNTGILHAGVDARMSDIGAEIQEVMESYEVEIGGKFLPVKSIRNITGHDILRYRIHGGKQVPFVRNKNRDKMEEGEVFAIETFGSTGTGYLRDDMKSLIDKGIVESYAPLVDVKGSYTAQFEHVWNTSGKPHSKANHYFQTILLHSGGKEVISRGDDY</sequence>
<dbReference type="RefSeq" id="XP_001585669.1">
    <property type="nucleotide sequence ID" value="XM_001585619.1"/>
</dbReference>
<feature type="domain" description="Peptidase M24" evidence="10">
    <location>
        <begin position="131"/>
        <end position="342"/>
    </location>
</feature>
<comment type="subcellular location">
    <subcellularLocation>
        <location evidence="8">Cytoplasm</location>
    </subcellularLocation>
</comment>
<dbReference type="GO" id="GO:0070006">
    <property type="term" value="F:metalloaminopeptidase activity"/>
    <property type="evidence" value="ECO:0007669"/>
    <property type="project" value="UniProtKB-UniRule"/>
</dbReference>
<comment type="similarity">
    <text evidence="8">Belongs to the peptidase M24A family. Methionine aminopeptidase eukaryotic type 2 subfamily.</text>
</comment>
<dbReference type="GO" id="GO:0004239">
    <property type="term" value="F:initiator methionyl aminopeptidase activity"/>
    <property type="evidence" value="ECO:0007669"/>
    <property type="project" value="UniProtKB-UniRule"/>
</dbReference>
<feature type="binding site" evidence="8">
    <location>
        <position position="375"/>
    </location>
    <ligand>
        <name>a divalent metal cation</name>
        <dbReference type="ChEBI" id="CHEBI:60240"/>
        <label>2</label>
        <note>catalytic</note>
    </ligand>
</feature>
<dbReference type="InterPro" id="IPR000994">
    <property type="entry name" value="Pept_M24"/>
</dbReference>
<gene>
    <name evidence="11" type="ORF">SS1G_13185</name>
</gene>
<evidence type="ECO:0000256" key="9">
    <source>
        <dbReference type="SAM" id="MobiDB-lite"/>
    </source>
</evidence>
<dbReference type="PRINTS" id="PR00599">
    <property type="entry name" value="MAPEPTIDASE"/>
</dbReference>
<comment type="function">
    <text evidence="8">Cotranslationally removes the N-terminal methionine from nascent proteins. The N-terminal methionine is often cleaved when the second residue in the primary sequence is small and uncharged (Met-Ala-, Cys, Gly, Pro, Ser, Thr, or Val).</text>
</comment>
<dbReference type="KEGG" id="ssl:SS1G_13185"/>
<feature type="binding site" evidence="8">
    <location>
        <position position="301"/>
    </location>
    <ligand>
        <name>a divalent metal cation</name>
        <dbReference type="ChEBI" id="CHEBI:60240"/>
        <label>2</label>
        <note>catalytic</note>
    </ligand>
</feature>
<dbReference type="InParanoid" id="A7F6F6"/>
<evidence type="ECO:0000313" key="11">
    <source>
        <dbReference type="EMBL" id="EDN98327.1"/>
    </source>
</evidence>
<feature type="region of interest" description="Disordered" evidence="9">
    <location>
        <begin position="11"/>
        <end position="83"/>
    </location>
</feature>
<proteinExistence type="inferred from homology"/>
<dbReference type="EC" id="3.4.11.18" evidence="8"/>
<dbReference type="OMA" id="ILRYHIH"/>
<accession>A7F6F6</accession>
<evidence type="ECO:0000256" key="5">
    <source>
        <dbReference type="ARBA" id="ARBA00022670"/>
    </source>
</evidence>
<feature type="binding site" evidence="8">
    <location>
        <position position="232"/>
    </location>
    <ligand>
        <name>a divalent metal cation</name>
        <dbReference type="ChEBI" id="CHEBI:60240"/>
        <label>1</label>
    </ligand>
</feature>
<keyword evidence="5 8" id="KW-0645">Protease</keyword>
<dbReference type="HAMAP" id="MF_03175">
    <property type="entry name" value="MetAP_2_euk"/>
    <property type="match status" value="1"/>
</dbReference>
<keyword evidence="12" id="KW-1185">Reference proteome</keyword>
<dbReference type="InterPro" id="IPR036005">
    <property type="entry name" value="Creatinase/aminopeptidase-like"/>
</dbReference>
<dbReference type="PANTHER" id="PTHR45777">
    <property type="entry name" value="METHIONINE AMINOPEPTIDASE 2"/>
    <property type="match status" value="1"/>
</dbReference>
<comment type="cofactor">
    <cofactor evidence="2">
        <name>Fe(2+)</name>
        <dbReference type="ChEBI" id="CHEBI:29033"/>
    </cofactor>
</comment>
<feature type="binding site" evidence="8">
    <location>
        <position position="200"/>
    </location>
    <ligand>
        <name>substrate</name>
    </ligand>
</feature>
<keyword evidence="3 8" id="KW-0031">Aminopeptidase</keyword>
<evidence type="ECO:0000256" key="6">
    <source>
        <dbReference type="ARBA" id="ARBA00022723"/>
    </source>
</evidence>
<evidence type="ECO:0000256" key="1">
    <source>
        <dbReference type="ARBA" id="ARBA00000294"/>
    </source>
</evidence>
<name>A7F6F6_SCLS1</name>
<keyword evidence="4 8" id="KW-0963">Cytoplasm</keyword>
<reference evidence="12" key="1">
    <citation type="journal article" date="2011" name="PLoS Genet.">
        <title>Genomic analysis of the necrotrophic fungal pathogens Sclerotinia sclerotiorum and Botrytis cinerea.</title>
        <authorList>
            <person name="Amselem J."/>
            <person name="Cuomo C.A."/>
            <person name="van Kan J.A."/>
            <person name="Viaud M."/>
            <person name="Benito E.P."/>
            <person name="Couloux A."/>
            <person name="Coutinho P.M."/>
            <person name="de Vries R.P."/>
            <person name="Dyer P.S."/>
            <person name="Fillinger S."/>
            <person name="Fournier E."/>
            <person name="Gout L."/>
            <person name="Hahn M."/>
            <person name="Kohn L."/>
            <person name="Lapalu N."/>
            <person name="Plummer K.M."/>
            <person name="Pradier J.M."/>
            <person name="Quevillon E."/>
            <person name="Sharon A."/>
            <person name="Simon A."/>
            <person name="ten Have A."/>
            <person name="Tudzynski B."/>
            <person name="Tudzynski P."/>
            <person name="Wincker P."/>
            <person name="Andrew M."/>
            <person name="Anthouard V."/>
            <person name="Beever R.E."/>
            <person name="Beffa R."/>
            <person name="Benoit I."/>
            <person name="Bouzid O."/>
            <person name="Brault B."/>
            <person name="Chen Z."/>
            <person name="Choquer M."/>
            <person name="Collemare J."/>
            <person name="Cotton P."/>
            <person name="Danchin E.G."/>
            <person name="Da Silva C."/>
            <person name="Gautier A."/>
            <person name="Giraud C."/>
            <person name="Giraud T."/>
            <person name="Gonzalez C."/>
            <person name="Grossetete S."/>
            <person name="Guldener U."/>
            <person name="Henrissat B."/>
            <person name="Howlett B.J."/>
            <person name="Kodira C."/>
            <person name="Kretschmer M."/>
            <person name="Lappartient A."/>
            <person name="Leroch M."/>
            <person name="Levis C."/>
            <person name="Mauceli E."/>
            <person name="Neuveglise C."/>
            <person name="Oeser B."/>
            <person name="Pearson M."/>
            <person name="Poulain J."/>
            <person name="Poussereau N."/>
            <person name="Quesneville H."/>
            <person name="Rascle C."/>
            <person name="Schumacher J."/>
            <person name="Segurens B."/>
            <person name="Sexton A."/>
            <person name="Silva E."/>
            <person name="Sirven C."/>
            <person name="Soanes D.M."/>
            <person name="Talbot N.J."/>
            <person name="Templeton M."/>
            <person name="Yandava C."/>
            <person name="Yarden O."/>
            <person name="Zeng Q."/>
            <person name="Rollins J.A."/>
            <person name="Lebrun M.H."/>
            <person name="Dickman M."/>
        </authorList>
    </citation>
    <scope>NUCLEOTIDE SEQUENCE [LARGE SCALE GENOMIC DNA]</scope>
    <source>
        <strain evidence="12">ATCC 18683 / 1980 / Ss-1</strain>
    </source>
</reference>
<dbReference type="GO" id="GO:0008235">
    <property type="term" value="F:metalloexopeptidase activity"/>
    <property type="evidence" value="ECO:0000318"/>
    <property type="project" value="GO_Central"/>
</dbReference>
<comment type="cofactor">
    <cofactor evidence="8">
        <name>Co(2+)</name>
        <dbReference type="ChEBI" id="CHEBI:48828"/>
    </cofactor>
    <cofactor evidence="8">
        <name>Zn(2+)</name>
        <dbReference type="ChEBI" id="CHEBI:29105"/>
    </cofactor>
    <cofactor evidence="8">
        <name>Mn(2+)</name>
        <dbReference type="ChEBI" id="CHEBI:29035"/>
    </cofactor>
    <cofactor evidence="8">
        <name>Fe(2+)</name>
        <dbReference type="ChEBI" id="CHEBI:29033"/>
    </cofactor>
    <text evidence="8">Binds 2 divalent metal cations per subunit. Has a high-affinity and a low affinity metal-binding site. The true nature of the physiological cofactor is under debate. The enzyme is active with cobalt, zinc, manganese or divalent iron ions. Most likely, methionine aminopeptidases function as mononuclear Fe(2+)-metalloproteases under physiological conditions, and the catalytically relevant metal-binding site has been assigned to the histidine-containing high-affinity site.</text>
</comment>
<keyword evidence="7 8" id="KW-0378">Hydrolase</keyword>
<evidence type="ECO:0000256" key="7">
    <source>
        <dbReference type="ARBA" id="ARBA00022801"/>
    </source>
</evidence>
<dbReference type="STRING" id="665079.A7F6F6"/>
<feature type="binding site" evidence="8">
    <location>
        <position position="232"/>
    </location>
    <ligand>
        <name>a divalent metal cation</name>
        <dbReference type="ChEBI" id="CHEBI:60240"/>
        <label>2</label>
        <note>catalytic</note>
    </ligand>
</feature>
<dbReference type="AlphaFoldDB" id="A7F6F6"/>
<dbReference type="InterPro" id="IPR050247">
    <property type="entry name" value="Met_Aminopeptidase_Type2"/>
</dbReference>
<feature type="binding site" evidence="8">
    <location>
        <position position="221"/>
    </location>
    <ligand>
        <name>a divalent metal cation</name>
        <dbReference type="ChEBI" id="CHEBI:60240"/>
        <label>1</label>
    </ligand>
</feature>
<dbReference type="Gene3D" id="3.90.230.10">
    <property type="entry name" value="Creatinase/methionine aminopeptidase superfamily"/>
    <property type="match status" value="1"/>
</dbReference>
<dbReference type="InterPro" id="IPR002468">
    <property type="entry name" value="Pept_M24A_MAP2"/>
</dbReference>
<evidence type="ECO:0000256" key="3">
    <source>
        <dbReference type="ARBA" id="ARBA00022438"/>
    </source>
</evidence>
<dbReference type="GO" id="GO:0004177">
    <property type="term" value="F:aminopeptidase activity"/>
    <property type="evidence" value="ECO:0000318"/>
    <property type="project" value="GO_Central"/>
</dbReference>
<protein>
    <recommendedName>
        <fullName evidence="8">Methionine aminopeptidase 2</fullName>
        <shortName evidence="8">MAP 2</shortName>
        <shortName evidence="8">MetAP 2</shortName>
        <ecNumber evidence="8">3.4.11.18</ecNumber>
    </recommendedName>
    <alternativeName>
        <fullName evidence="8">Peptidase M</fullName>
    </alternativeName>
</protein>
<feature type="compositionally biased region" description="Polar residues" evidence="9">
    <location>
        <begin position="13"/>
        <end position="28"/>
    </location>
</feature>